<feature type="transmembrane region" description="Helical" evidence="1">
    <location>
        <begin position="12"/>
        <end position="36"/>
    </location>
</feature>
<feature type="transmembrane region" description="Helical" evidence="1">
    <location>
        <begin position="232"/>
        <end position="250"/>
    </location>
</feature>
<keyword evidence="1" id="KW-0812">Transmembrane</keyword>
<feature type="transmembrane region" description="Helical" evidence="1">
    <location>
        <begin position="56"/>
        <end position="76"/>
    </location>
</feature>
<reference evidence="2" key="1">
    <citation type="submission" date="2020-02" db="EMBL/GenBank/DDBJ databases">
        <authorList>
            <person name="Meier V. D."/>
        </authorList>
    </citation>
    <scope>NUCLEOTIDE SEQUENCE</scope>
    <source>
        <strain evidence="2">AVDCRST_MAG26</strain>
    </source>
</reference>
<dbReference type="EMBL" id="CADCTK010000080">
    <property type="protein sequence ID" value="CAA9216581.1"/>
    <property type="molecule type" value="Genomic_DNA"/>
</dbReference>
<evidence type="ECO:0000313" key="2">
    <source>
        <dbReference type="EMBL" id="CAA9216581.1"/>
    </source>
</evidence>
<accession>A0A6J4H7R7</accession>
<evidence type="ECO:0000256" key="1">
    <source>
        <dbReference type="SAM" id="Phobius"/>
    </source>
</evidence>
<feature type="transmembrane region" description="Helical" evidence="1">
    <location>
        <begin position="256"/>
        <end position="275"/>
    </location>
</feature>
<keyword evidence="1" id="KW-0472">Membrane</keyword>
<dbReference type="AlphaFoldDB" id="A0A6J4H7R7"/>
<protein>
    <submittedName>
        <fullName evidence="2">Uncharacterized protein</fullName>
    </submittedName>
</protein>
<gene>
    <name evidence="2" type="ORF">AVDCRST_MAG26-337</name>
</gene>
<feature type="transmembrane region" description="Helical" evidence="1">
    <location>
        <begin position="206"/>
        <end position="225"/>
    </location>
</feature>
<name>A0A6J4H7R7_9CHLR</name>
<feature type="transmembrane region" description="Helical" evidence="1">
    <location>
        <begin position="88"/>
        <end position="109"/>
    </location>
</feature>
<organism evidence="2">
    <name type="scientific">uncultured Chloroflexia bacterium</name>
    <dbReference type="NCBI Taxonomy" id="1672391"/>
    <lineage>
        <taxon>Bacteria</taxon>
        <taxon>Bacillati</taxon>
        <taxon>Chloroflexota</taxon>
        <taxon>Chloroflexia</taxon>
        <taxon>environmental samples</taxon>
    </lineage>
</organism>
<sequence length="277" mass="28819">MESSLIAALQLLFAVAVYPGLLFLVVLAIVIGRLLGGPGTGGRALGGLRGALHGEVSPALAGAALLALLALTRLPWPRPHWEPRAGVDVWILWALLEASALLALVPAWLSGEPIPGRAATRAAQLGASGRLPLWIAVAVAASLPDVPAPVERVGVGLALLSALLALPAAAGWPPLHHDPFGVGRVAATGSAEALALSAWTRRLWSIFWLALLATVFVPLPPLAWYGELLMRVAVVAGLALIVTGVDGLLVNRTLPAALRWCWWLALPCALAAVLLQR</sequence>
<proteinExistence type="predicted"/>
<keyword evidence="1" id="KW-1133">Transmembrane helix</keyword>